<sequence>MKLSLKLPLVIAASLLLMLCAALFGIHALNQSLATYATTVKANHDSERDVADMALAFKMQVQEWKNVLVRGTDPKALERHWSAFNQLSRDVDESSRKLIAALPAGEAR</sequence>
<reference evidence="1 2" key="1">
    <citation type="submission" date="2018-09" db="EMBL/GenBank/DDBJ databases">
        <title>Acidovorax cavernicola nov. sp. isolated from Gruta de las Maravillas (Aracena, Spain).</title>
        <authorList>
            <person name="Jurado V."/>
            <person name="Gutierrez-Patricio S."/>
            <person name="Gonzalez-Pimentel J.L."/>
            <person name="Miller A.Z."/>
            <person name="Laiz L."/>
            <person name="Saiz-Jimenez C."/>
        </authorList>
    </citation>
    <scope>NUCLEOTIDE SEQUENCE [LARGE SCALE GENOMIC DNA]</scope>
    <source>
        <strain evidence="1 2">1011MAR4D40.2</strain>
    </source>
</reference>
<dbReference type="AlphaFoldDB" id="A0A9X8CXJ5"/>
<dbReference type="Proteomes" id="UP000265619">
    <property type="component" value="Unassembled WGS sequence"/>
</dbReference>
<keyword evidence="2" id="KW-1185">Reference proteome</keyword>
<name>A0A9X8CXJ5_9BURK</name>
<proteinExistence type="predicted"/>
<evidence type="ECO:0000313" key="1">
    <source>
        <dbReference type="EMBL" id="RIX68135.1"/>
    </source>
</evidence>
<organism evidence="1 2">
    <name type="scientific">Acidovorax cavernicola</name>
    <dbReference type="NCBI Taxonomy" id="1675792"/>
    <lineage>
        <taxon>Bacteria</taxon>
        <taxon>Pseudomonadati</taxon>
        <taxon>Pseudomonadota</taxon>
        <taxon>Betaproteobacteria</taxon>
        <taxon>Burkholderiales</taxon>
        <taxon>Comamonadaceae</taxon>
        <taxon>Acidovorax</taxon>
    </lineage>
</organism>
<feature type="non-terminal residue" evidence="1">
    <location>
        <position position="108"/>
    </location>
</feature>
<evidence type="ECO:0000313" key="2">
    <source>
        <dbReference type="Proteomes" id="UP000265619"/>
    </source>
</evidence>
<accession>A0A9X8CXJ5</accession>
<gene>
    <name evidence="1" type="ORF">D3H34_33635</name>
</gene>
<comment type="caution">
    <text evidence="1">The sequence shown here is derived from an EMBL/GenBank/DDBJ whole genome shotgun (WGS) entry which is preliminary data.</text>
</comment>
<dbReference type="EMBL" id="QXMN01000359">
    <property type="protein sequence ID" value="RIX68135.1"/>
    <property type="molecule type" value="Genomic_DNA"/>
</dbReference>
<protein>
    <submittedName>
        <fullName evidence="1">Methyl-accepting chemotaxis protein</fullName>
    </submittedName>
</protein>